<gene>
    <name evidence="1" type="ORF">Amon02_000925700</name>
</gene>
<evidence type="ECO:0000313" key="2">
    <source>
        <dbReference type="Proteomes" id="UP001165064"/>
    </source>
</evidence>
<organism evidence="1 2">
    <name type="scientific">Ambrosiozyma monospora</name>
    <name type="common">Yeast</name>
    <name type="synonym">Endomycopsis monosporus</name>
    <dbReference type="NCBI Taxonomy" id="43982"/>
    <lineage>
        <taxon>Eukaryota</taxon>
        <taxon>Fungi</taxon>
        <taxon>Dikarya</taxon>
        <taxon>Ascomycota</taxon>
        <taxon>Saccharomycotina</taxon>
        <taxon>Pichiomycetes</taxon>
        <taxon>Pichiales</taxon>
        <taxon>Pichiaceae</taxon>
        <taxon>Ambrosiozyma</taxon>
    </lineage>
</organism>
<dbReference type="EMBL" id="BSXS01008634">
    <property type="protein sequence ID" value="GME93168.1"/>
    <property type="molecule type" value="Genomic_DNA"/>
</dbReference>
<reference evidence="1" key="1">
    <citation type="submission" date="2023-04" db="EMBL/GenBank/DDBJ databases">
        <title>Ambrosiozyma monospora NBRC 10751.</title>
        <authorList>
            <person name="Ichikawa N."/>
            <person name="Sato H."/>
            <person name="Tonouchi N."/>
        </authorList>
    </citation>
    <scope>NUCLEOTIDE SEQUENCE</scope>
    <source>
        <strain evidence="1">NBRC 10751</strain>
    </source>
</reference>
<protein>
    <submittedName>
        <fullName evidence="1">Unnamed protein product</fullName>
    </submittedName>
</protein>
<sequence>MIGLSYLRFGNLRRKNNDGITSADSVDGSCIVGPSKKDKSKDYCELDENNQDVVYVNLVENPERFTGYGGDQSFQIWKSIYSENCFNLGHDQCVEKNFFYKLISGLHSSISTHLTNEFLDLTTKQYGPNLKQFMFRVGDYADRFENLYLNYIIVAKAVLKLDKLGFLDNLTFCEDDQFAAKEESLKKELKKLASPFAEIEGDLFNENLMFQGDDSQLVKEEFKEKFRNVSTIMDCVHCDRCRLWGKVQTTGYGTALKVLFEEDLTQLDVSKIELIALVNTFDRVSRTVESINRFKKLYDEAMCDEESIYTTTELDENFPPAQEEPKETKETKETRENEPKEAHSPAKPKQSELSENPYNGEIKFPPKREDGIFGPGGFTGSFQEELDVVYGALLCLRVERVCRSRARAV</sequence>
<evidence type="ECO:0000313" key="1">
    <source>
        <dbReference type="EMBL" id="GME93168.1"/>
    </source>
</evidence>
<dbReference type="Proteomes" id="UP001165064">
    <property type="component" value="Unassembled WGS sequence"/>
</dbReference>
<keyword evidence="2" id="KW-1185">Reference proteome</keyword>
<name>A0ACB5TQB2_AMBMO</name>
<accession>A0ACB5TQB2</accession>
<proteinExistence type="predicted"/>
<comment type="caution">
    <text evidence="1">The sequence shown here is derived from an EMBL/GenBank/DDBJ whole genome shotgun (WGS) entry which is preliminary data.</text>
</comment>